<name>A0A5B7DZS8_PORTR</name>
<accession>A0A5B7DZS8</accession>
<keyword evidence="2" id="KW-1185">Reference proteome</keyword>
<evidence type="ECO:0000313" key="1">
    <source>
        <dbReference type="EMBL" id="MPC26629.1"/>
    </source>
</evidence>
<sequence>MSEWHYQDKEQCNRQVSYYYTLFTIARGTSPSLTKEPELALVLSPSDSGILGMVDNEEDTRSTTHRHHSSTVDTDSLSCSASELGCGRVVQDITSSVMDASPEIAAEEEKVRRRRSTVAGCRRSFASVGGRLSLAGPPAPCLEDQILRLDENQPWDTNLNLLLDIALREAARRLETRLSGDECVSELRADVVKQSGALANQISELVSGLMPSVTDANGHYSSGTR</sequence>
<protein>
    <submittedName>
        <fullName evidence="1">Uncharacterized protein</fullName>
    </submittedName>
</protein>
<dbReference type="Proteomes" id="UP000324222">
    <property type="component" value="Unassembled WGS sequence"/>
</dbReference>
<dbReference type="OrthoDB" id="6380584at2759"/>
<dbReference type="EMBL" id="VSRR010001625">
    <property type="protein sequence ID" value="MPC26629.1"/>
    <property type="molecule type" value="Genomic_DNA"/>
</dbReference>
<reference evidence="1 2" key="1">
    <citation type="submission" date="2019-05" db="EMBL/GenBank/DDBJ databases">
        <title>Another draft genome of Portunus trituberculatus and its Hox gene families provides insights of decapod evolution.</title>
        <authorList>
            <person name="Jeong J.-H."/>
            <person name="Song I."/>
            <person name="Kim S."/>
            <person name="Choi T."/>
            <person name="Kim D."/>
            <person name="Ryu S."/>
            <person name="Kim W."/>
        </authorList>
    </citation>
    <scope>NUCLEOTIDE SEQUENCE [LARGE SCALE GENOMIC DNA]</scope>
    <source>
        <tissue evidence="1">Muscle</tissue>
    </source>
</reference>
<proteinExistence type="predicted"/>
<evidence type="ECO:0000313" key="2">
    <source>
        <dbReference type="Proteomes" id="UP000324222"/>
    </source>
</evidence>
<dbReference type="AlphaFoldDB" id="A0A5B7DZS8"/>
<organism evidence="1 2">
    <name type="scientific">Portunus trituberculatus</name>
    <name type="common">Swimming crab</name>
    <name type="synonym">Neptunus trituberculatus</name>
    <dbReference type="NCBI Taxonomy" id="210409"/>
    <lineage>
        <taxon>Eukaryota</taxon>
        <taxon>Metazoa</taxon>
        <taxon>Ecdysozoa</taxon>
        <taxon>Arthropoda</taxon>
        <taxon>Crustacea</taxon>
        <taxon>Multicrustacea</taxon>
        <taxon>Malacostraca</taxon>
        <taxon>Eumalacostraca</taxon>
        <taxon>Eucarida</taxon>
        <taxon>Decapoda</taxon>
        <taxon>Pleocyemata</taxon>
        <taxon>Brachyura</taxon>
        <taxon>Eubrachyura</taxon>
        <taxon>Portunoidea</taxon>
        <taxon>Portunidae</taxon>
        <taxon>Portuninae</taxon>
        <taxon>Portunus</taxon>
    </lineage>
</organism>
<gene>
    <name evidence="1" type="ORF">E2C01_019774</name>
</gene>
<comment type="caution">
    <text evidence="1">The sequence shown here is derived from an EMBL/GenBank/DDBJ whole genome shotgun (WGS) entry which is preliminary data.</text>
</comment>